<dbReference type="InterPro" id="IPR001763">
    <property type="entry name" value="Rhodanese-like_dom"/>
</dbReference>
<gene>
    <name evidence="13" type="ORF">KUDE01_019521</name>
</gene>
<dbReference type="SUPFAM" id="SSF69572">
    <property type="entry name" value="Activating enzymes of the ubiquitin-like proteins"/>
    <property type="match status" value="1"/>
</dbReference>
<evidence type="ECO:0000313" key="13">
    <source>
        <dbReference type="EMBL" id="KAK1894060.1"/>
    </source>
</evidence>
<evidence type="ECO:0000256" key="2">
    <source>
        <dbReference type="ARBA" id="ARBA00022490"/>
    </source>
</evidence>
<dbReference type="AlphaFoldDB" id="A0AAD9C1R3"/>
<comment type="caution">
    <text evidence="13">The sequence shown here is derived from an EMBL/GenBank/DDBJ whole genome shotgun (WGS) entry which is preliminary data.</text>
</comment>
<dbReference type="PANTHER" id="PTHR10953:SF102">
    <property type="entry name" value="ADENYLYLTRANSFERASE AND SULFURTRANSFERASE MOCS3"/>
    <property type="match status" value="1"/>
</dbReference>
<accession>A0AAD9C1R3</accession>
<keyword evidence="7" id="KW-0862">Zinc</keyword>
<dbReference type="GO" id="GO:0032447">
    <property type="term" value="P:protein urmylation"/>
    <property type="evidence" value="ECO:0007669"/>
    <property type="project" value="TreeGrafter"/>
</dbReference>
<dbReference type="PANTHER" id="PTHR10953">
    <property type="entry name" value="UBIQUITIN-ACTIVATING ENZYME E1"/>
    <property type="match status" value="1"/>
</dbReference>
<keyword evidence="11" id="KW-0175">Coiled coil</keyword>
<feature type="coiled-coil region" evidence="11">
    <location>
        <begin position="5"/>
        <end position="32"/>
    </location>
</feature>
<dbReference type="PROSITE" id="PS50206">
    <property type="entry name" value="RHODANESE_3"/>
    <property type="match status" value="1"/>
</dbReference>
<keyword evidence="2" id="KW-0963">Cytoplasm</keyword>
<name>A0AAD9C1R3_DISEL</name>
<dbReference type="Gene3D" id="3.40.250.10">
    <property type="entry name" value="Rhodanese-like domain"/>
    <property type="match status" value="1"/>
</dbReference>
<evidence type="ECO:0000256" key="1">
    <source>
        <dbReference type="ARBA" id="ARBA00004514"/>
    </source>
</evidence>
<evidence type="ECO:0000256" key="7">
    <source>
        <dbReference type="ARBA" id="ARBA00022833"/>
    </source>
</evidence>
<dbReference type="Proteomes" id="UP001228049">
    <property type="component" value="Unassembled WGS sequence"/>
</dbReference>
<keyword evidence="9" id="KW-0501">Molybdenum cofactor biosynthesis</keyword>
<dbReference type="Pfam" id="PF00581">
    <property type="entry name" value="Rhodanese"/>
    <property type="match status" value="1"/>
</dbReference>
<dbReference type="FunFam" id="3.40.250.10:FF:000014">
    <property type="entry name" value="Adenylyltransferase and sulfurtransferase MOCS3"/>
    <property type="match status" value="1"/>
</dbReference>
<evidence type="ECO:0000256" key="9">
    <source>
        <dbReference type="ARBA" id="ARBA00023150"/>
    </source>
</evidence>
<keyword evidence="5" id="KW-0479">Metal-binding</keyword>
<reference evidence="13" key="1">
    <citation type="submission" date="2023-04" db="EMBL/GenBank/DDBJ databases">
        <title>Chromosome-level genome of Chaenocephalus aceratus.</title>
        <authorList>
            <person name="Park H."/>
        </authorList>
    </citation>
    <scope>NUCLEOTIDE SEQUENCE</scope>
    <source>
        <strain evidence="13">DE</strain>
        <tissue evidence="13">Muscle</tissue>
    </source>
</reference>
<keyword evidence="4" id="KW-0819">tRNA processing</keyword>
<keyword evidence="13" id="KW-0548">Nucleotidyltransferase</keyword>
<evidence type="ECO:0000256" key="10">
    <source>
        <dbReference type="ARBA" id="ARBA00023268"/>
    </source>
</evidence>
<keyword evidence="6" id="KW-0547">Nucleotide-binding</keyword>
<comment type="subcellular location">
    <subcellularLocation>
        <location evidence="1">Cytoplasm</location>
        <location evidence="1">Cytosol</location>
    </subcellularLocation>
</comment>
<dbReference type="EMBL" id="JASDAP010000011">
    <property type="protein sequence ID" value="KAK1894060.1"/>
    <property type="molecule type" value="Genomic_DNA"/>
</dbReference>
<dbReference type="GO" id="GO:0016779">
    <property type="term" value="F:nucleotidyltransferase activity"/>
    <property type="evidence" value="ECO:0007669"/>
    <property type="project" value="UniProtKB-KW"/>
</dbReference>
<proteinExistence type="predicted"/>
<dbReference type="GO" id="GO:0005524">
    <property type="term" value="F:ATP binding"/>
    <property type="evidence" value="ECO:0007669"/>
    <property type="project" value="UniProtKB-KW"/>
</dbReference>
<evidence type="ECO:0000256" key="3">
    <source>
        <dbReference type="ARBA" id="ARBA00022679"/>
    </source>
</evidence>
<evidence type="ECO:0000256" key="8">
    <source>
        <dbReference type="ARBA" id="ARBA00022840"/>
    </source>
</evidence>
<dbReference type="GO" id="GO:0006777">
    <property type="term" value="P:Mo-molybdopterin cofactor biosynthetic process"/>
    <property type="evidence" value="ECO:0007669"/>
    <property type="project" value="UniProtKB-KW"/>
</dbReference>
<dbReference type="Pfam" id="PF00899">
    <property type="entry name" value="ThiF"/>
    <property type="match status" value="2"/>
</dbReference>
<evidence type="ECO:0000259" key="12">
    <source>
        <dbReference type="PROSITE" id="PS50206"/>
    </source>
</evidence>
<dbReference type="GO" id="GO:0046872">
    <property type="term" value="F:metal ion binding"/>
    <property type="evidence" value="ECO:0007669"/>
    <property type="project" value="UniProtKB-KW"/>
</dbReference>
<dbReference type="SMART" id="SM00450">
    <property type="entry name" value="RHOD"/>
    <property type="match status" value="1"/>
</dbReference>
<dbReference type="CDD" id="cd00757">
    <property type="entry name" value="ThiF_MoeB_HesA_family"/>
    <property type="match status" value="1"/>
</dbReference>
<keyword evidence="8" id="KW-0067">ATP-binding</keyword>
<protein>
    <submittedName>
        <fullName evidence="13">Adenylyltransferase and sulfurtransferase MOCS3</fullName>
    </submittedName>
</protein>
<dbReference type="GO" id="GO:0004792">
    <property type="term" value="F:thiosulfate-cyanide sulfurtransferase activity"/>
    <property type="evidence" value="ECO:0007669"/>
    <property type="project" value="TreeGrafter"/>
</dbReference>
<evidence type="ECO:0000256" key="4">
    <source>
        <dbReference type="ARBA" id="ARBA00022694"/>
    </source>
</evidence>
<evidence type="ECO:0000256" key="11">
    <source>
        <dbReference type="SAM" id="Coils"/>
    </source>
</evidence>
<dbReference type="GO" id="GO:0005829">
    <property type="term" value="C:cytosol"/>
    <property type="evidence" value="ECO:0007669"/>
    <property type="project" value="UniProtKB-SubCell"/>
</dbReference>
<organism evidence="13 14">
    <name type="scientific">Dissostichus eleginoides</name>
    <name type="common">Patagonian toothfish</name>
    <name type="synonym">Dissostichus amissus</name>
    <dbReference type="NCBI Taxonomy" id="100907"/>
    <lineage>
        <taxon>Eukaryota</taxon>
        <taxon>Metazoa</taxon>
        <taxon>Chordata</taxon>
        <taxon>Craniata</taxon>
        <taxon>Vertebrata</taxon>
        <taxon>Euteleostomi</taxon>
        <taxon>Actinopterygii</taxon>
        <taxon>Neopterygii</taxon>
        <taxon>Teleostei</taxon>
        <taxon>Neoteleostei</taxon>
        <taxon>Acanthomorphata</taxon>
        <taxon>Eupercaria</taxon>
        <taxon>Perciformes</taxon>
        <taxon>Notothenioidei</taxon>
        <taxon>Nototheniidae</taxon>
        <taxon>Dissostichus</taxon>
    </lineage>
</organism>
<evidence type="ECO:0000313" key="14">
    <source>
        <dbReference type="Proteomes" id="UP001228049"/>
    </source>
</evidence>
<dbReference type="InterPro" id="IPR000594">
    <property type="entry name" value="ThiF_NAD_FAD-bd"/>
</dbReference>
<dbReference type="CDD" id="cd01526">
    <property type="entry name" value="RHOD_ThiF"/>
    <property type="match status" value="1"/>
</dbReference>
<dbReference type="GO" id="GO:0002143">
    <property type="term" value="P:tRNA wobble position uridine thiolation"/>
    <property type="evidence" value="ECO:0007669"/>
    <property type="project" value="TreeGrafter"/>
</dbReference>
<evidence type="ECO:0000256" key="5">
    <source>
        <dbReference type="ARBA" id="ARBA00022723"/>
    </source>
</evidence>
<keyword evidence="3" id="KW-0808">Transferase</keyword>
<feature type="domain" description="Rhodanese" evidence="12">
    <location>
        <begin position="299"/>
        <end position="409"/>
    </location>
</feature>
<dbReference type="Gene3D" id="3.40.50.720">
    <property type="entry name" value="NAD(P)-binding Rossmann-like Domain"/>
    <property type="match status" value="2"/>
</dbReference>
<dbReference type="InterPro" id="IPR045886">
    <property type="entry name" value="ThiF/MoeB/HesA"/>
</dbReference>
<dbReference type="GO" id="GO:0042292">
    <property type="term" value="F:URM1 activating enzyme activity"/>
    <property type="evidence" value="ECO:0007669"/>
    <property type="project" value="TreeGrafter"/>
</dbReference>
<sequence>MTDEVGCLKAQLEEKEKEIVALKNKLAHLEKSNASVLELYEKVTPLTPLKAKASLSNEDIMRYSRQLLLPELGVQGQLNLSKTSVLVVGCGGLGCPLAQAPGPVDYDEVELSNLHRQVLHGEENQDQAKALSAANAVKRLNSTVECIPYHLQLSSENALQLIQQYPQPTTWQASGVSQCSENGGTETVTNCSDGGVLGVVPGIMGCFQALEVLKIASGQGSSCGQQLVMFDAQDARFRSIKLRPKQAGCAVCGENPSVTRLVDYEAFCGSAATDKCRKLNLLSRDQRITVQDYKSIMDTAEPHLLLDVRPLVEVDICHLPTSLNIPLSSLEYRKSEHIQLLQERISQLKQQMEGDCRPPVYVICKMGNDSQKAVQVMEKMSGSEVDSITVKDISGGLMAWAKRIDPTFPQY</sequence>
<dbReference type="InterPro" id="IPR036873">
    <property type="entry name" value="Rhodanese-like_dom_sf"/>
</dbReference>
<keyword evidence="10" id="KW-0511">Multifunctional enzyme</keyword>
<dbReference type="InterPro" id="IPR035985">
    <property type="entry name" value="Ubiquitin-activating_enz"/>
</dbReference>
<keyword evidence="14" id="KW-1185">Reference proteome</keyword>
<evidence type="ECO:0000256" key="6">
    <source>
        <dbReference type="ARBA" id="ARBA00022741"/>
    </source>
</evidence>